<evidence type="ECO:0000313" key="2">
    <source>
        <dbReference type="Proteomes" id="UP001335729"/>
    </source>
</evidence>
<sequence length="145" mass="15474">MRVRVVGFVMIVVAAMTTVGVWVGAGSADAAAPPSVRLCATWADGKPYVGPVTLVTRDIFGPRKTLNTAPSGCMIYKGLLPHKAYQGLVSYTNGSCHTHRRADGSTFRYGSETQIVGRTPWKVTPRTGQVYLGEFTVHAVTVGCS</sequence>
<dbReference type="RefSeq" id="WP_330505790.1">
    <property type="nucleotide sequence ID" value="NZ_JAZDUE010000012.1"/>
</dbReference>
<dbReference type="Proteomes" id="UP001335729">
    <property type="component" value="Unassembled WGS sequence"/>
</dbReference>
<evidence type="ECO:0000313" key="1">
    <source>
        <dbReference type="EMBL" id="MEE4024418.1"/>
    </source>
</evidence>
<keyword evidence="2" id="KW-1185">Reference proteome</keyword>
<dbReference type="EMBL" id="JAZDUE010000012">
    <property type="protein sequence ID" value="MEE4024418.1"/>
    <property type="molecule type" value="Genomic_DNA"/>
</dbReference>
<accession>A0ABU7MVR5</accession>
<gene>
    <name evidence="1" type="ORF">V1Y59_15135</name>
</gene>
<reference evidence="1 2" key="1">
    <citation type="submission" date="2024-01" db="EMBL/GenBank/DDBJ databases">
        <title>Draft genome sequence of Gordonia sp. PKS22-38.</title>
        <authorList>
            <person name="Suphannarot A."/>
            <person name="Mingma R."/>
        </authorList>
    </citation>
    <scope>NUCLEOTIDE SEQUENCE [LARGE SCALE GENOMIC DNA]</scope>
    <source>
        <strain evidence="1 2">PKS22-38</strain>
    </source>
</reference>
<protein>
    <recommendedName>
        <fullName evidence="3">Secreted protein</fullName>
    </recommendedName>
</protein>
<comment type="caution">
    <text evidence="1">The sequence shown here is derived from an EMBL/GenBank/DDBJ whole genome shotgun (WGS) entry which is preliminary data.</text>
</comment>
<organism evidence="1 2">
    <name type="scientific">Gordonia prachuapensis</name>
    <dbReference type="NCBI Taxonomy" id="3115651"/>
    <lineage>
        <taxon>Bacteria</taxon>
        <taxon>Bacillati</taxon>
        <taxon>Actinomycetota</taxon>
        <taxon>Actinomycetes</taxon>
        <taxon>Mycobacteriales</taxon>
        <taxon>Gordoniaceae</taxon>
        <taxon>Gordonia</taxon>
    </lineage>
</organism>
<name>A0ABU7MVR5_9ACTN</name>
<proteinExistence type="predicted"/>
<evidence type="ECO:0008006" key="3">
    <source>
        <dbReference type="Google" id="ProtNLM"/>
    </source>
</evidence>